<evidence type="ECO:0000313" key="1">
    <source>
        <dbReference type="EMBL" id="MBD3864517.1"/>
    </source>
</evidence>
<keyword evidence="2" id="KW-1185">Reference proteome</keyword>
<dbReference type="EMBL" id="JACXXH010000008">
    <property type="protein sequence ID" value="MBD3864517.1"/>
    <property type="molecule type" value="Genomic_DNA"/>
</dbReference>
<accession>A0ABR8M1V3</accession>
<gene>
    <name evidence="1" type="ORF">IEG06_13750</name>
</gene>
<sequence length="246" mass="27718">MKPNLLFLAFFVMTSMSGQVIKNEVSTGQAKHSNLPLVDLNSSLQDNSNAVNYQGYYLSNASLPDVSGSPFPFEDAVIIISTIDGKAYKVPNGNYNASTDEVVSNFAKDSSFVFQSKTIKSVKFEKYTATRYKDKNDKDHFYFELTPHASIKLLKKYSAKIIDGQINVLTKQKTSPDMFSLSDSYGITIDGKTVTDFKLNKKSVLKLLASHKKLIQDFVKKENLSYKEEYDIIRILNYYSVISKSN</sequence>
<comment type="caution">
    <text evidence="1">The sequence shown here is derived from an EMBL/GenBank/DDBJ whole genome shotgun (WGS) entry which is preliminary data.</text>
</comment>
<protein>
    <submittedName>
        <fullName evidence="1">Uncharacterized protein</fullName>
    </submittedName>
</protein>
<proteinExistence type="predicted"/>
<dbReference type="Proteomes" id="UP000627521">
    <property type="component" value="Unassembled WGS sequence"/>
</dbReference>
<organism evidence="1 2">
    <name type="scientific">Olleya marilimosa</name>
    <dbReference type="NCBI Taxonomy" id="272164"/>
    <lineage>
        <taxon>Bacteria</taxon>
        <taxon>Pseudomonadati</taxon>
        <taxon>Bacteroidota</taxon>
        <taxon>Flavobacteriia</taxon>
        <taxon>Flavobacteriales</taxon>
        <taxon>Flavobacteriaceae</taxon>
    </lineage>
</organism>
<evidence type="ECO:0000313" key="2">
    <source>
        <dbReference type="Proteomes" id="UP000627521"/>
    </source>
</evidence>
<name>A0ABR8M1V3_9FLAO</name>
<reference evidence="1 2" key="1">
    <citation type="submission" date="2020-09" db="EMBL/GenBank/DDBJ databases">
        <title>Bacillus nautilus sp. nov., Chryseoglobus crepusculi sp. nov, and Psychrobacter noctis sp. nov., isolated from deep-sea sponges from the equatorial Atlantic.</title>
        <authorList>
            <person name="Stennett H.L."/>
            <person name="Williams S.E."/>
        </authorList>
    </citation>
    <scope>NUCLEOTIDE SEQUENCE [LARGE SCALE GENOMIC DNA]</scope>
    <source>
        <strain evidence="1 2">28M-24</strain>
    </source>
</reference>
<dbReference type="RefSeq" id="WP_191100513.1">
    <property type="nucleotide sequence ID" value="NZ_JACXXF010000008.1"/>
</dbReference>